<keyword evidence="5" id="KW-0963">Cytoplasm</keyword>
<evidence type="ECO:0000256" key="4">
    <source>
        <dbReference type="ARBA" id="ARBA00014880"/>
    </source>
</evidence>
<keyword evidence="12" id="KW-0539">Nucleus</keyword>
<feature type="domain" description="JAB1/MPN/MOV34 metalloenzyme" evidence="14">
    <location>
        <begin position="607"/>
        <end position="695"/>
    </location>
</feature>
<name>A0AAW2LY47_9LAMI</name>
<dbReference type="Gene3D" id="3.40.140.10">
    <property type="entry name" value="Cytidine Deaminase, domain 2"/>
    <property type="match status" value="2"/>
</dbReference>
<evidence type="ECO:0000256" key="7">
    <source>
        <dbReference type="ARBA" id="ARBA00022723"/>
    </source>
</evidence>
<sequence length="856" mass="93537">MATFRSGAGGKIVTNRRKQRLAATPYDRPLPEPSRPPLPKSPNWFSGVIVPSARALASGAGRILSSIFSESESSSEDEDSASEDDVQNDNHYGSPYDGVNKSNEKNVTSPELMQYGQESQLSVRRTETKQIIEQLIMRETFSREECDKLIQVLNSRVMGGSTEAGERILLAGSLGKTLDHEHVDIYNQAVQEAKKWFKEKKVGSSSVTELAPGTSNLNSTGVDYIESGGGSPVDLARSYMKDRPPWASPTRNIELRTPLTTAMKLFKEETLYSVGQDILSSSKKRNSLASGSWNIQEELRRVRSKATEDLLRTPSSKIDPSLFAVTPSRENSVGAGNLFFALGERMIEPESLVDAGVSSDPALAALESRQAGKASEAVSSKPATSVSGNNEDAEAVQASSRSPHSSSANHAEEHHTDPCLIKTNGPPATEVAEFGGKQNVNGPSSSQASLSAGVDTSGLGSEQNYKHDEENHNADTVNEKKPVNVVNAEGNCELLSEAYMEVPIVTETDSIASGSQNSLAMQHEELSQDMAQPSRNEKVDSTAGKQQGGKLGKYKTRQRKRHGSSRTTSWQPTHTPPRRTIFFYDEAAQAKFQQEKPWANDPHYFKRVKISALALLKMVVHARSGGTIEVMGLMQGKTDGDAIIVMDAFALPVEDVSTQMLNQQYQEPFLAVVIDPTRTVSAGKVEIGAFRTYPEGYKPADEPVSEYQTIPLNKIEDFGVHCKQYYALDITYFKSSLDCHLLDLLWNKYWVNTLSSSPLLGNGDYVAGQISDLAEKIEQAENQLAHSRFGSLIGGPPRKKEEESQLTKITRDSAKITVEQVHGLMSQVIKDILFNSVRQSNGSRSNSSGPEPMVEA</sequence>
<evidence type="ECO:0000256" key="11">
    <source>
        <dbReference type="ARBA" id="ARBA00023049"/>
    </source>
</evidence>
<dbReference type="PANTHER" id="PTHR33416">
    <property type="entry name" value="NUCLEAR PORE COMPLEX PROTEIN NUP1"/>
    <property type="match status" value="1"/>
</dbReference>
<keyword evidence="10" id="KW-0862">Zinc</keyword>
<dbReference type="CDD" id="cd08069">
    <property type="entry name" value="MPN_RPN11_CSN5"/>
    <property type="match status" value="1"/>
</dbReference>
<dbReference type="InterPro" id="IPR017947">
    <property type="entry name" value="AryldialkylPase_Zn-BS"/>
</dbReference>
<reference evidence="15" key="2">
    <citation type="journal article" date="2024" name="Plant">
        <title>Genomic evolution and insights into agronomic trait innovations of Sesamum species.</title>
        <authorList>
            <person name="Miao H."/>
            <person name="Wang L."/>
            <person name="Qu L."/>
            <person name="Liu H."/>
            <person name="Sun Y."/>
            <person name="Le M."/>
            <person name="Wang Q."/>
            <person name="Wei S."/>
            <person name="Zheng Y."/>
            <person name="Lin W."/>
            <person name="Duan Y."/>
            <person name="Cao H."/>
            <person name="Xiong S."/>
            <person name="Wang X."/>
            <person name="Wei L."/>
            <person name="Li C."/>
            <person name="Ma Q."/>
            <person name="Ju M."/>
            <person name="Zhao R."/>
            <person name="Li G."/>
            <person name="Mu C."/>
            <person name="Tian Q."/>
            <person name="Mei H."/>
            <person name="Zhang T."/>
            <person name="Gao T."/>
            <person name="Zhang H."/>
        </authorList>
    </citation>
    <scope>NUCLEOTIDE SEQUENCE</scope>
    <source>
        <strain evidence="15">KEN8</strain>
    </source>
</reference>
<evidence type="ECO:0000259" key="14">
    <source>
        <dbReference type="SMART" id="SM00232"/>
    </source>
</evidence>
<dbReference type="GO" id="GO:0071763">
    <property type="term" value="P:nuclear membrane organization"/>
    <property type="evidence" value="ECO:0007669"/>
    <property type="project" value="TreeGrafter"/>
</dbReference>
<feature type="compositionally biased region" description="Polar residues" evidence="13">
    <location>
        <begin position="438"/>
        <end position="450"/>
    </location>
</feature>
<accession>A0AAW2LY47</accession>
<dbReference type="SMART" id="SM00232">
    <property type="entry name" value="JAB_MPN"/>
    <property type="match status" value="1"/>
</dbReference>
<dbReference type="InterPro" id="IPR000555">
    <property type="entry name" value="JAMM/MPN+_dom"/>
</dbReference>
<evidence type="ECO:0000256" key="6">
    <source>
        <dbReference type="ARBA" id="ARBA00022670"/>
    </source>
</evidence>
<evidence type="ECO:0000256" key="13">
    <source>
        <dbReference type="SAM" id="MobiDB-lite"/>
    </source>
</evidence>
<reference evidence="15" key="1">
    <citation type="submission" date="2020-06" db="EMBL/GenBank/DDBJ databases">
        <authorList>
            <person name="Li T."/>
            <person name="Hu X."/>
            <person name="Zhang T."/>
            <person name="Song X."/>
            <person name="Zhang H."/>
            <person name="Dai N."/>
            <person name="Sheng W."/>
            <person name="Hou X."/>
            <person name="Wei L."/>
        </authorList>
    </citation>
    <scope>NUCLEOTIDE SEQUENCE</scope>
    <source>
        <strain evidence="15">KEN8</strain>
        <tissue evidence="15">Leaf</tissue>
    </source>
</reference>
<evidence type="ECO:0000256" key="9">
    <source>
        <dbReference type="ARBA" id="ARBA00022801"/>
    </source>
</evidence>
<evidence type="ECO:0000256" key="3">
    <source>
        <dbReference type="ARBA" id="ARBA00006008"/>
    </source>
</evidence>
<keyword evidence="8" id="KW-0736">Signalosome</keyword>
<dbReference type="GO" id="GO:0008270">
    <property type="term" value="F:zinc ion binding"/>
    <property type="evidence" value="ECO:0007669"/>
    <property type="project" value="InterPro"/>
</dbReference>
<keyword evidence="9" id="KW-0378">Hydrolase</keyword>
<evidence type="ECO:0000256" key="2">
    <source>
        <dbReference type="ARBA" id="ARBA00004496"/>
    </source>
</evidence>
<evidence type="ECO:0000256" key="5">
    <source>
        <dbReference type="ARBA" id="ARBA00022490"/>
    </source>
</evidence>
<keyword evidence="7" id="KW-0479">Metal-binding</keyword>
<dbReference type="GO" id="GO:0008180">
    <property type="term" value="C:COP9 signalosome"/>
    <property type="evidence" value="ECO:0007669"/>
    <property type="project" value="UniProtKB-KW"/>
</dbReference>
<feature type="compositionally biased region" description="Low complexity" evidence="13">
    <location>
        <begin position="399"/>
        <end position="409"/>
    </location>
</feature>
<dbReference type="Pfam" id="PF01398">
    <property type="entry name" value="JAB"/>
    <property type="match status" value="1"/>
</dbReference>
<feature type="compositionally biased region" description="Basic and acidic residues" evidence="13">
    <location>
        <begin position="464"/>
        <end position="479"/>
    </location>
</feature>
<dbReference type="GO" id="GO:0016788">
    <property type="term" value="F:hydrolase activity, acting on ester bonds"/>
    <property type="evidence" value="ECO:0007669"/>
    <property type="project" value="InterPro"/>
</dbReference>
<keyword evidence="6" id="KW-0645">Protease</keyword>
<evidence type="ECO:0000256" key="12">
    <source>
        <dbReference type="ARBA" id="ARBA00023242"/>
    </source>
</evidence>
<evidence type="ECO:0000256" key="1">
    <source>
        <dbReference type="ARBA" id="ARBA00004123"/>
    </source>
</evidence>
<feature type="compositionally biased region" description="Basic residues" evidence="13">
    <location>
        <begin position="552"/>
        <end position="564"/>
    </location>
</feature>
<evidence type="ECO:0000256" key="8">
    <source>
        <dbReference type="ARBA" id="ARBA00022790"/>
    </source>
</evidence>
<feature type="region of interest" description="Disordered" evidence="13">
    <location>
        <begin position="68"/>
        <end position="105"/>
    </location>
</feature>
<dbReference type="AlphaFoldDB" id="A0AAW2LY47"/>
<feature type="region of interest" description="Disordered" evidence="13">
    <location>
        <begin position="523"/>
        <end position="577"/>
    </location>
</feature>
<keyword evidence="11" id="KW-0482">Metalloprotease</keyword>
<evidence type="ECO:0000256" key="10">
    <source>
        <dbReference type="ARBA" id="ARBA00022833"/>
    </source>
</evidence>
<comment type="caution">
    <text evidence="15">The sequence shown here is derived from an EMBL/GenBank/DDBJ whole genome shotgun (WGS) entry which is preliminary data.</text>
</comment>
<dbReference type="PROSITE" id="PS01322">
    <property type="entry name" value="PHOSPHOTRIESTERASE_1"/>
    <property type="match status" value="1"/>
</dbReference>
<dbReference type="GO" id="GO:0008237">
    <property type="term" value="F:metallopeptidase activity"/>
    <property type="evidence" value="ECO:0007669"/>
    <property type="project" value="UniProtKB-KW"/>
</dbReference>
<feature type="region of interest" description="Disordered" evidence="13">
    <location>
        <begin position="1"/>
        <end position="44"/>
    </location>
</feature>
<comment type="subcellular location">
    <subcellularLocation>
        <location evidence="2">Cytoplasm</location>
    </subcellularLocation>
    <subcellularLocation>
        <location evidence="1">Nucleus</location>
    </subcellularLocation>
</comment>
<dbReference type="PANTHER" id="PTHR33416:SF17">
    <property type="entry name" value="PROTEIN KAKU4"/>
    <property type="match status" value="1"/>
</dbReference>
<feature type="compositionally biased region" description="Pro residues" evidence="13">
    <location>
        <begin position="31"/>
        <end position="40"/>
    </location>
</feature>
<comment type="similarity">
    <text evidence="3">Belongs to the peptidase M67A family. CSN5 subfamily.</text>
</comment>
<proteinExistence type="inferred from homology"/>
<dbReference type="GO" id="GO:0006508">
    <property type="term" value="P:proteolysis"/>
    <property type="evidence" value="ECO:0007669"/>
    <property type="project" value="UniProtKB-KW"/>
</dbReference>
<protein>
    <recommendedName>
        <fullName evidence="4">COP9 signalosome complex subunit 5</fullName>
    </recommendedName>
</protein>
<feature type="region of interest" description="Disordered" evidence="13">
    <location>
        <begin position="368"/>
        <end position="479"/>
    </location>
</feature>
<evidence type="ECO:0000313" key="15">
    <source>
        <dbReference type="EMBL" id="KAL0324029.1"/>
    </source>
</evidence>
<feature type="compositionally biased region" description="Polar residues" evidence="13">
    <location>
        <begin position="377"/>
        <end position="390"/>
    </location>
</feature>
<dbReference type="FunFam" id="3.40.140.10:FF:000203">
    <property type="entry name" value="COP9 signalosome complex subunit 5"/>
    <property type="match status" value="1"/>
</dbReference>
<dbReference type="InterPro" id="IPR040961">
    <property type="entry name" value="CSN5_C"/>
</dbReference>
<dbReference type="EMBL" id="JACGWM010000015">
    <property type="protein sequence ID" value="KAL0324029.1"/>
    <property type="molecule type" value="Genomic_DNA"/>
</dbReference>
<gene>
    <name evidence="15" type="ORF">Scaly_2370000</name>
</gene>
<organism evidence="15">
    <name type="scientific">Sesamum calycinum</name>
    <dbReference type="NCBI Taxonomy" id="2727403"/>
    <lineage>
        <taxon>Eukaryota</taxon>
        <taxon>Viridiplantae</taxon>
        <taxon>Streptophyta</taxon>
        <taxon>Embryophyta</taxon>
        <taxon>Tracheophyta</taxon>
        <taxon>Spermatophyta</taxon>
        <taxon>Magnoliopsida</taxon>
        <taxon>eudicotyledons</taxon>
        <taxon>Gunneridae</taxon>
        <taxon>Pentapetalae</taxon>
        <taxon>asterids</taxon>
        <taxon>lamiids</taxon>
        <taxon>Lamiales</taxon>
        <taxon>Pedaliaceae</taxon>
        <taxon>Sesamum</taxon>
    </lineage>
</organism>
<dbReference type="GO" id="GO:0005737">
    <property type="term" value="C:cytoplasm"/>
    <property type="evidence" value="ECO:0007669"/>
    <property type="project" value="UniProtKB-SubCell"/>
</dbReference>
<feature type="compositionally biased region" description="Acidic residues" evidence="13">
    <location>
        <begin position="73"/>
        <end position="87"/>
    </location>
</feature>
<dbReference type="Pfam" id="PF18323">
    <property type="entry name" value="CSN5_C"/>
    <property type="match status" value="1"/>
</dbReference>
<dbReference type="GO" id="GO:0005635">
    <property type="term" value="C:nuclear envelope"/>
    <property type="evidence" value="ECO:0007669"/>
    <property type="project" value="TreeGrafter"/>
</dbReference>